<gene>
    <name evidence="2" type="ORF">NEOLEDRAFT_1149028</name>
</gene>
<organism evidence="2 3">
    <name type="scientific">Neolentinus lepideus HHB14362 ss-1</name>
    <dbReference type="NCBI Taxonomy" id="1314782"/>
    <lineage>
        <taxon>Eukaryota</taxon>
        <taxon>Fungi</taxon>
        <taxon>Dikarya</taxon>
        <taxon>Basidiomycota</taxon>
        <taxon>Agaricomycotina</taxon>
        <taxon>Agaricomycetes</taxon>
        <taxon>Gloeophyllales</taxon>
        <taxon>Gloeophyllaceae</taxon>
        <taxon>Neolentinus</taxon>
    </lineage>
</organism>
<dbReference type="AlphaFoldDB" id="A0A165RL19"/>
<name>A0A165RL19_9AGAM</name>
<dbReference type="InterPro" id="IPR011009">
    <property type="entry name" value="Kinase-like_dom_sf"/>
</dbReference>
<reference evidence="2 3" key="1">
    <citation type="journal article" date="2016" name="Mol. Biol. Evol.">
        <title>Comparative Genomics of Early-Diverging Mushroom-Forming Fungi Provides Insights into the Origins of Lignocellulose Decay Capabilities.</title>
        <authorList>
            <person name="Nagy L.G."/>
            <person name="Riley R."/>
            <person name="Tritt A."/>
            <person name="Adam C."/>
            <person name="Daum C."/>
            <person name="Floudas D."/>
            <person name="Sun H."/>
            <person name="Yadav J.S."/>
            <person name="Pangilinan J."/>
            <person name="Larsson K.H."/>
            <person name="Matsuura K."/>
            <person name="Barry K."/>
            <person name="Labutti K."/>
            <person name="Kuo R."/>
            <person name="Ohm R.A."/>
            <person name="Bhattacharya S.S."/>
            <person name="Shirouzu T."/>
            <person name="Yoshinaga Y."/>
            <person name="Martin F.M."/>
            <person name="Grigoriev I.V."/>
            <person name="Hibbett D.S."/>
        </authorList>
    </citation>
    <scope>NUCLEOTIDE SEQUENCE [LARGE SCALE GENOMIC DNA]</scope>
    <source>
        <strain evidence="2 3">HHB14362 ss-1</strain>
    </source>
</reference>
<dbReference type="Gene3D" id="1.10.510.10">
    <property type="entry name" value="Transferase(Phosphotransferase) domain 1"/>
    <property type="match status" value="1"/>
</dbReference>
<keyword evidence="2" id="KW-0418">Kinase</keyword>
<sequence length="512" mass="59834">MYEESPVFPDYERPISRYAVPGNGRRCQTCPPWSVDDIGRRFNLRLGPDGHPPPRFYVDASLLRPYSDVRVMLDWHDSLVLMLDRKYVMKMMSPLFDVNTIVANMERAREVVPVPAIHKWGRSGNCVFIIMDYVEGWQASTLVRYFGPWVEVKLQDQIDEVIVKLSQVGLSHNDLYPRNVFLDDDWKIAGIIDWDYAAPLWASTEYERRSTLNFKEKTWHYLFLKHSIDRIGTLVANPSDGEFKYHHKPAPGRILNREPPYKWALPDSLTGEDVLICAVELAEHLVISTPRDVSPHASVALVISDRDHDDAFAQLCEHHNTRYVSIPPTSYRYPEFRQQVLTQIVRAKPDVILLSNWLHPLGEDFWRAILMPRTLSDFNSFPAVLGIRPSLHRHWTDLPDPVGAAYEAYRKSFGSRDTGLTAYKVFPYREVEWCTMHLKILDEESLQSFRNRVNRMLQEFTCHVLRQLLNRVKRYTGTQKLMDYNYYGVNRSCSTWDRRHPVSDLFLYLDVR</sequence>
<dbReference type="SUPFAM" id="SSF53328">
    <property type="entry name" value="Formyltransferase"/>
    <property type="match status" value="1"/>
</dbReference>
<dbReference type="Gene3D" id="3.30.200.20">
    <property type="entry name" value="Phosphorylase Kinase, domain 1"/>
    <property type="match status" value="1"/>
</dbReference>
<dbReference type="InterPro" id="IPR002575">
    <property type="entry name" value="Aminoglycoside_PTrfase"/>
</dbReference>
<dbReference type="InterPro" id="IPR036477">
    <property type="entry name" value="Formyl_transf_N_sf"/>
</dbReference>
<keyword evidence="3" id="KW-1185">Reference proteome</keyword>
<evidence type="ECO:0000313" key="3">
    <source>
        <dbReference type="Proteomes" id="UP000076761"/>
    </source>
</evidence>
<dbReference type="Gene3D" id="3.40.50.170">
    <property type="entry name" value="Formyl transferase, N-terminal domain"/>
    <property type="match status" value="1"/>
</dbReference>
<evidence type="ECO:0000313" key="2">
    <source>
        <dbReference type="EMBL" id="KZT23970.1"/>
    </source>
</evidence>
<dbReference type="Pfam" id="PF01636">
    <property type="entry name" value="APH"/>
    <property type="match status" value="1"/>
</dbReference>
<dbReference type="EMBL" id="KV425581">
    <property type="protein sequence ID" value="KZT23970.1"/>
    <property type="molecule type" value="Genomic_DNA"/>
</dbReference>
<dbReference type="InParanoid" id="A0A165RL19"/>
<proteinExistence type="predicted"/>
<protein>
    <submittedName>
        <fullName evidence="2">Kinase-like protein</fullName>
    </submittedName>
</protein>
<dbReference type="OrthoDB" id="4062651at2759"/>
<evidence type="ECO:0000259" key="1">
    <source>
        <dbReference type="Pfam" id="PF01636"/>
    </source>
</evidence>
<accession>A0A165RL19</accession>
<dbReference type="Proteomes" id="UP000076761">
    <property type="component" value="Unassembled WGS sequence"/>
</dbReference>
<keyword evidence="2" id="KW-0808">Transferase</keyword>
<dbReference type="GO" id="GO:0016301">
    <property type="term" value="F:kinase activity"/>
    <property type="evidence" value="ECO:0007669"/>
    <property type="project" value="UniProtKB-KW"/>
</dbReference>
<dbReference type="SUPFAM" id="SSF56112">
    <property type="entry name" value="Protein kinase-like (PK-like)"/>
    <property type="match status" value="1"/>
</dbReference>
<feature type="domain" description="Aminoglycoside phosphotransferase" evidence="1">
    <location>
        <begin position="156"/>
        <end position="199"/>
    </location>
</feature>